<dbReference type="EMBL" id="CP049616">
    <property type="protein sequence ID" value="QII46148.1"/>
    <property type="molecule type" value="Genomic_DNA"/>
</dbReference>
<dbReference type="PANTHER" id="PTHR43085:SF54">
    <property type="entry name" value="PUTATIVE-RELATED"/>
    <property type="match status" value="1"/>
</dbReference>
<evidence type="ECO:0000313" key="6">
    <source>
        <dbReference type="Proteomes" id="UP000502928"/>
    </source>
</evidence>
<gene>
    <name evidence="5" type="ORF">GVT53_16175</name>
</gene>
<dbReference type="Proteomes" id="UP000502928">
    <property type="component" value="Chromosome"/>
</dbReference>
<sequence>MKKVYCIGEVLIDFVAERQGSDLSKANQFTKKAGGAPANVACTISKLGGNGIFIGSVGDDPFGKFLLETLKNEGVDVSLTQLSDTFTTLAFVSLSEDGERDFVFSRGADKELKYNPDLRKNLPGNILHLGAATALLGGPLEKTYGRYLFDGLTKDMFICFDPNFRIDLWKDDEETFIKKCMPFVEKSHLCKFSMEEAQLISGKEDLHEACDALHKIGTKIITVTLGKDGTLLSMNGTKKTIPSVKVNPVDTTGAGDAFIGCLLYQISDLGNFEPVLEDFSLVEKMVAKANKAGAITTTNFGAIVSLPTKDQLEK</sequence>
<dbReference type="InterPro" id="IPR050306">
    <property type="entry name" value="PfkB_Carbo_kinase"/>
</dbReference>
<dbReference type="CDD" id="cd01167">
    <property type="entry name" value="bac_FRK"/>
    <property type="match status" value="1"/>
</dbReference>
<dbReference type="InterPro" id="IPR002173">
    <property type="entry name" value="Carboh/pur_kinase_PfkB_CS"/>
</dbReference>
<keyword evidence="6" id="KW-1185">Reference proteome</keyword>
<dbReference type="PANTHER" id="PTHR43085">
    <property type="entry name" value="HEXOKINASE FAMILY MEMBER"/>
    <property type="match status" value="1"/>
</dbReference>
<evidence type="ECO:0000256" key="1">
    <source>
        <dbReference type="ARBA" id="ARBA00010688"/>
    </source>
</evidence>
<dbReference type="SUPFAM" id="SSF53613">
    <property type="entry name" value="Ribokinase-like"/>
    <property type="match status" value="1"/>
</dbReference>
<dbReference type="RefSeq" id="WP_166249526.1">
    <property type="nucleotide sequence ID" value="NZ_CP049616.1"/>
</dbReference>
<keyword evidence="2" id="KW-0808">Transferase</keyword>
<dbReference type="InterPro" id="IPR029056">
    <property type="entry name" value="Ribokinase-like"/>
</dbReference>
<dbReference type="KEGG" id="mut:GVT53_16175"/>
<evidence type="ECO:0000259" key="4">
    <source>
        <dbReference type="Pfam" id="PF00294"/>
    </source>
</evidence>
<keyword evidence="3 5" id="KW-0418">Kinase</keyword>
<dbReference type="AlphaFoldDB" id="A0A6G7J6D9"/>
<dbReference type="InterPro" id="IPR011611">
    <property type="entry name" value="PfkB_dom"/>
</dbReference>
<dbReference type="Gene3D" id="3.40.1190.20">
    <property type="match status" value="1"/>
</dbReference>
<evidence type="ECO:0000313" key="5">
    <source>
        <dbReference type="EMBL" id="QII46148.1"/>
    </source>
</evidence>
<proteinExistence type="inferred from homology"/>
<organism evidence="5 6">
    <name type="scientific">Flagellimonas oceani</name>
    <dbReference type="NCBI Taxonomy" id="2698672"/>
    <lineage>
        <taxon>Bacteria</taxon>
        <taxon>Pseudomonadati</taxon>
        <taxon>Bacteroidota</taxon>
        <taxon>Flavobacteriia</taxon>
        <taxon>Flavobacteriales</taxon>
        <taxon>Flavobacteriaceae</taxon>
        <taxon>Flagellimonas</taxon>
    </lineage>
</organism>
<dbReference type="GO" id="GO:0016301">
    <property type="term" value="F:kinase activity"/>
    <property type="evidence" value="ECO:0007669"/>
    <property type="project" value="UniProtKB-KW"/>
</dbReference>
<evidence type="ECO:0000256" key="2">
    <source>
        <dbReference type="ARBA" id="ARBA00022679"/>
    </source>
</evidence>
<protein>
    <submittedName>
        <fullName evidence="5">Carbohydrate kinase</fullName>
    </submittedName>
</protein>
<reference evidence="5 6" key="1">
    <citation type="submission" date="2020-02" db="EMBL/GenBank/DDBJ databases">
        <title>Complete genome of Muricauda sp. 501str8.</title>
        <authorList>
            <person name="Dong B."/>
            <person name="Zhu S."/>
            <person name="Yang J."/>
            <person name="Chen J."/>
        </authorList>
    </citation>
    <scope>NUCLEOTIDE SEQUENCE [LARGE SCALE GENOMIC DNA]</scope>
    <source>
        <strain evidence="5 6">501str8</strain>
    </source>
</reference>
<dbReference type="Pfam" id="PF00294">
    <property type="entry name" value="PfkB"/>
    <property type="match status" value="1"/>
</dbReference>
<dbReference type="PROSITE" id="PS00583">
    <property type="entry name" value="PFKB_KINASES_1"/>
    <property type="match status" value="1"/>
</dbReference>
<evidence type="ECO:0000256" key="3">
    <source>
        <dbReference type="ARBA" id="ARBA00022777"/>
    </source>
</evidence>
<feature type="domain" description="Carbohydrate kinase PfkB" evidence="4">
    <location>
        <begin position="1"/>
        <end position="308"/>
    </location>
</feature>
<comment type="similarity">
    <text evidence="1">Belongs to the carbohydrate kinase PfkB family.</text>
</comment>
<accession>A0A6G7J6D9</accession>
<name>A0A6G7J6D9_9FLAO</name>